<feature type="transmembrane region" description="Helical" evidence="5">
    <location>
        <begin position="166"/>
        <end position="184"/>
    </location>
</feature>
<dbReference type="RefSeq" id="XP_027612948.1">
    <property type="nucleotide sequence ID" value="XM_027757147.1"/>
</dbReference>
<evidence type="ECO:0000256" key="5">
    <source>
        <dbReference type="SAM" id="Phobius"/>
    </source>
</evidence>
<dbReference type="AlphaFoldDB" id="A0A401GIV4"/>
<dbReference type="GO" id="GO:0012505">
    <property type="term" value="C:endomembrane system"/>
    <property type="evidence" value="ECO:0007669"/>
    <property type="project" value="UniProtKB-SubCell"/>
</dbReference>
<evidence type="ECO:0000256" key="4">
    <source>
        <dbReference type="ARBA" id="ARBA00023136"/>
    </source>
</evidence>
<reference evidence="6 7" key="1">
    <citation type="journal article" date="2018" name="Sci. Rep.">
        <title>Genome sequence of the cauliflower mushroom Sparassis crispa (Hanabiratake) and its association with beneficial usage.</title>
        <authorList>
            <person name="Kiyama R."/>
            <person name="Furutani Y."/>
            <person name="Kawaguchi K."/>
            <person name="Nakanishi T."/>
        </authorList>
    </citation>
    <scope>NUCLEOTIDE SEQUENCE [LARGE SCALE GENOMIC DNA]</scope>
</reference>
<feature type="transmembrane region" description="Helical" evidence="5">
    <location>
        <begin position="140"/>
        <end position="157"/>
    </location>
</feature>
<comment type="subcellular location">
    <subcellularLocation>
        <location evidence="1">Endomembrane system</location>
        <topology evidence="1">Multi-pass membrane protein</topology>
    </subcellularLocation>
</comment>
<dbReference type="PANTHER" id="PTHR10989">
    <property type="entry name" value="ANDROGEN-INDUCED PROTEIN 1-RELATED"/>
    <property type="match status" value="1"/>
</dbReference>
<evidence type="ECO:0000256" key="2">
    <source>
        <dbReference type="ARBA" id="ARBA00022692"/>
    </source>
</evidence>
<dbReference type="GO" id="GO:0016020">
    <property type="term" value="C:membrane"/>
    <property type="evidence" value="ECO:0007669"/>
    <property type="project" value="InterPro"/>
</dbReference>
<evidence type="ECO:0000256" key="3">
    <source>
        <dbReference type="ARBA" id="ARBA00022989"/>
    </source>
</evidence>
<protein>
    <submittedName>
        <fullName evidence="6">Uncharacterized protein</fullName>
    </submittedName>
</protein>
<evidence type="ECO:0000256" key="1">
    <source>
        <dbReference type="ARBA" id="ARBA00004127"/>
    </source>
</evidence>
<feature type="transmembrane region" description="Helical" evidence="5">
    <location>
        <begin position="78"/>
        <end position="101"/>
    </location>
</feature>
<gene>
    <name evidence="6" type="ORF">SCP_0404110</name>
</gene>
<dbReference type="Proteomes" id="UP000287166">
    <property type="component" value="Unassembled WGS sequence"/>
</dbReference>
<feature type="transmembrane region" description="Helical" evidence="5">
    <location>
        <begin position="210"/>
        <end position="229"/>
    </location>
</feature>
<accession>A0A401GIV4</accession>
<comment type="caution">
    <text evidence="6">The sequence shown here is derived from an EMBL/GenBank/DDBJ whole genome shotgun (WGS) entry which is preliminary data.</text>
</comment>
<keyword evidence="4 5" id="KW-0472">Membrane</keyword>
<evidence type="ECO:0000313" key="6">
    <source>
        <dbReference type="EMBL" id="GBE82035.1"/>
    </source>
</evidence>
<feature type="transmembrane region" description="Helical" evidence="5">
    <location>
        <begin position="43"/>
        <end position="66"/>
    </location>
</feature>
<keyword evidence="2 5" id="KW-0812">Transmembrane</keyword>
<organism evidence="6 7">
    <name type="scientific">Sparassis crispa</name>
    <dbReference type="NCBI Taxonomy" id="139825"/>
    <lineage>
        <taxon>Eukaryota</taxon>
        <taxon>Fungi</taxon>
        <taxon>Dikarya</taxon>
        <taxon>Basidiomycota</taxon>
        <taxon>Agaricomycotina</taxon>
        <taxon>Agaricomycetes</taxon>
        <taxon>Polyporales</taxon>
        <taxon>Sparassidaceae</taxon>
        <taxon>Sparassis</taxon>
    </lineage>
</organism>
<dbReference type="FunCoup" id="A0A401GIV4">
    <property type="interactions" value="131"/>
</dbReference>
<sequence length="231" mass="25290">MSSLGLKVVLHAAAAAIMAYGYGNIKYTPADAWIRQQKGGHSQFLTILGLGIAWLTMILSLVSDFVPAIKAVRWLKRTLLMVAMPVSFVISSIYWSMLIFVPEKILMPVRGASAFTPEQGVPSSSTSVPQLYRIPLSMDLALHAVPAISLLLDFALFERKYTKKQAFIGGLLACAAAGTSYGYWVEYLATFNGTFPYPFLTDNPPHIRQLIYAGASSGALVMFWILNALHP</sequence>
<dbReference type="GeneID" id="38778952"/>
<dbReference type="OrthoDB" id="1898221at2759"/>
<proteinExistence type="predicted"/>
<keyword evidence="7" id="KW-1185">Reference proteome</keyword>
<dbReference type="PANTHER" id="PTHR10989:SF16">
    <property type="entry name" value="AT02829P-RELATED"/>
    <property type="match status" value="1"/>
</dbReference>
<dbReference type="EMBL" id="BFAD01000004">
    <property type="protein sequence ID" value="GBE82035.1"/>
    <property type="molecule type" value="Genomic_DNA"/>
</dbReference>
<dbReference type="InterPro" id="IPR006838">
    <property type="entry name" value="ADTRP_AIG1"/>
</dbReference>
<dbReference type="InParanoid" id="A0A401GIV4"/>
<keyword evidence="3 5" id="KW-1133">Transmembrane helix</keyword>
<dbReference type="Pfam" id="PF04750">
    <property type="entry name" value="Far-17a_AIG1"/>
    <property type="match status" value="1"/>
</dbReference>
<evidence type="ECO:0000313" key="7">
    <source>
        <dbReference type="Proteomes" id="UP000287166"/>
    </source>
</evidence>
<name>A0A401GIV4_9APHY</name>